<reference evidence="1 2" key="1">
    <citation type="submission" date="2018-11" db="EMBL/GenBank/DDBJ databases">
        <authorList>
            <consortium name="Pathogen Informatics"/>
        </authorList>
    </citation>
    <scope>NUCLEOTIDE SEQUENCE [LARGE SCALE GENOMIC DNA]</scope>
</reference>
<organism evidence="1 2">
    <name type="scientific">Anisakis simplex</name>
    <name type="common">Herring worm</name>
    <dbReference type="NCBI Taxonomy" id="6269"/>
    <lineage>
        <taxon>Eukaryota</taxon>
        <taxon>Metazoa</taxon>
        <taxon>Ecdysozoa</taxon>
        <taxon>Nematoda</taxon>
        <taxon>Chromadorea</taxon>
        <taxon>Rhabditida</taxon>
        <taxon>Spirurina</taxon>
        <taxon>Ascaridomorpha</taxon>
        <taxon>Ascaridoidea</taxon>
        <taxon>Anisakidae</taxon>
        <taxon>Anisakis</taxon>
        <taxon>Anisakis simplex complex</taxon>
    </lineage>
</organism>
<dbReference type="SUPFAM" id="SSF53335">
    <property type="entry name" value="S-adenosyl-L-methionine-dependent methyltransferases"/>
    <property type="match status" value="1"/>
</dbReference>
<name>A0A3P6Q0X0_ANISI</name>
<gene>
    <name evidence="1" type="ORF">ASIM_LOCUS4984</name>
</gene>
<dbReference type="InterPro" id="IPR029063">
    <property type="entry name" value="SAM-dependent_MTases_sf"/>
</dbReference>
<keyword evidence="2" id="KW-1185">Reference proteome</keyword>
<dbReference type="PANTHER" id="PTHR45581">
    <property type="entry name" value="PROTEIN CBG10435"/>
    <property type="match status" value="1"/>
</dbReference>
<evidence type="ECO:0000313" key="2">
    <source>
        <dbReference type="Proteomes" id="UP000267096"/>
    </source>
</evidence>
<dbReference type="EMBL" id="UYRR01009297">
    <property type="protein sequence ID" value="VDK24818.1"/>
    <property type="molecule type" value="Genomic_DNA"/>
</dbReference>
<evidence type="ECO:0008006" key="3">
    <source>
        <dbReference type="Google" id="ProtNLM"/>
    </source>
</evidence>
<dbReference type="AlphaFoldDB" id="A0A3P6Q0X0"/>
<dbReference type="Gene3D" id="3.40.50.150">
    <property type="entry name" value="Vaccinia Virus protein VP39"/>
    <property type="match status" value="1"/>
</dbReference>
<dbReference type="Proteomes" id="UP000267096">
    <property type="component" value="Unassembled WGS sequence"/>
</dbReference>
<proteinExistence type="predicted"/>
<dbReference type="OrthoDB" id="506498at2759"/>
<protein>
    <recommendedName>
        <fullName evidence="3">Methyltransferase type 11 domain-containing protein</fullName>
    </recommendedName>
</protein>
<accession>A0A3P6Q0X0</accession>
<sequence>MILKEIYRVLKPGGTFSMIEVDGTGNIRTDKAKGIAAFIYGISLFHCLPVGSDSEDALGLGAAWGRDKAKKLLSEAGFSNIDIVDTPFFESNILYNCHKAPTSSSNDNQTHSSQT</sequence>
<evidence type="ECO:0000313" key="1">
    <source>
        <dbReference type="EMBL" id="VDK24818.1"/>
    </source>
</evidence>
<dbReference type="PANTHER" id="PTHR45581:SF3">
    <property type="entry name" value="METHYLTRANSFERASE DOMAIN-CONTAINING PROTEIN"/>
    <property type="match status" value="1"/>
</dbReference>